<reference evidence="1 2" key="1">
    <citation type="submission" date="2018-11" db="EMBL/GenBank/DDBJ databases">
        <authorList>
            <consortium name="Pathogen Informatics"/>
        </authorList>
    </citation>
    <scope>NUCLEOTIDE SEQUENCE [LARGE SCALE GENOMIC DNA]</scope>
    <source>
        <strain evidence="1 2">Zambia</strain>
    </source>
</reference>
<dbReference type="AlphaFoldDB" id="A0A183LAC6"/>
<dbReference type="EMBL" id="UZAI01000146">
    <property type="protein sequence ID" value="VDO49176.1"/>
    <property type="molecule type" value="Genomic_DNA"/>
</dbReference>
<keyword evidence="2" id="KW-1185">Reference proteome</keyword>
<accession>A0A183LAC6</accession>
<evidence type="ECO:0000313" key="2">
    <source>
        <dbReference type="Proteomes" id="UP000277204"/>
    </source>
</evidence>
<evidence type="ECO:0000313" key="1">
    <source>
        <dbReference type="EMBL" id="VDO49176.1"/>
    </source>
</evidence>
<gene>
    <name evidence="1" type="ORF">SMRZ_LOCUS751</name>
</gene>
<proteinExistence type="predicted"/>
<protein>
    <submittedName>
        <fullName evidence="1">Uncharacterized protein</fullName>
    </submittedName>
</protein>
<sequence>MLETLKPGFLLFCTRQQGVPVVVRELVLPDGFDSVSSSFNVRDITSELSASLPTSCRTISNHHLNSRALLYYI</sequence>
<organism evidence="1 2">
    <name type="scientific">Schistosoma margrebowiei</name>
    <dbReference type="NCBI Taxonomy" id="48269"/>
    <lineage>
        <taxon>Eukaryota</taxon>
        <taxon>Metazoa</taxon>
        <taxon>Spiralia</taxon>
        <taxon>Lophotrochozoa</taxon>
        <taxon>Platyhelminthes</taxon>
        <taxon>Trematoda</taxon>
        <taxon>Digenea</taxon>
        <taxon>Strigeidida</taxon>
        <taxon>Schistosomatoidea</taxon>
        <taxon>Schistosomatidae</taxon>
        <taxon>Schistosoma</taxon>
    </lineage>
</organism>
<dbReference type="Proteomes" id="UP000277204">
    <property type="component" value="Unassembled WGS sequence"/>
</dbReference>
<name>A0A183LAC6_9TREM</name>